<evidence type="ECO:0000313" key="2">
    <source>
        <dbReference type="EMBL" id="KAK9112389.1"/>
    </source>
</evidence>
<evidence type="ECO:0000256" key="1">
    <source>
        <dbReference type="SAM" id="Phobius"/>
    </source>
</evidence>
<dbReference type="AlphaFoldDB" id="A0AAP0NNF5"/>
<feature type="transmembrane region" description="Helical" evidence="1">
    <location>
        <begin position="12"/>
        <end position="34"/>
    </location>
</feature>
<keyword evidence="1" id="KW-1133">Transmembrane helix</keyword>
<reference evidence="2 3" key="1">
    <citation type="submission" date="2024-01" db="EMBL/GenBank/DDBJ databases">
        <title>Genome assemblies of Stephania.</title>
        <authorList>
            <person name="Yang L."/>
        </authorList>
    </citation>
    <scope>NUCLEOTIDE SEQUENCE [LARGE SCALE GENOMIC DNA]</scope>
    <source>
        <strain evidence="2">JXDWG</strain>
        <tissue evidence="2">Leaf</tissue>
    </source>
</reference>
<keyword evidence="3" id="KW-1185">Reference proteome</keyword>
<dbReference type="EMBL" id="JBBNAG010000008">
    <property type="protein sequence ID" value="KAK9112389.1"/>
    <property type="molecule type" value="Genomic_DNA"/>
</dbReference>
<protein>
    <submittedName>
        <fullName evidence="2">Uncharacterized protein</fullName>
    </submittedName>
</protein>
<sequence>MALSWMRGEPLVAKLAVLAKYGVLPGSMAAALFYSPPLDSHKKDQPSKTSGHLQMVCSVSLLFYWIC</sequence>
<organism evidence="2 3">
    <name type="scientific">Stephania cephalantha</name>
    <dbReference type="NCBI Taxonomy" id="152367"/>
    <lineage>
        <taxon>Eukaryota</taxon>
        <taxon>Viridiplantae</taxon>
        <taxon>Streptophyta</taxon>
        <taxon>Embryophyta</taxon>
        <taxon>Tracheophyta</taxon>
        <taxon>Spermatophyta</taxon>
        <taxon>Magnoliopsida</taxon>
        <taxon>Ranunculales</taxon>
        <taxon>Menispermaceae</taxon>
        <taxon>Menispermoideae</taxon>
        <taxon>Cissampelideae</taxon>
        <taxon>Stephania</taxon>
    </lineage>
</organism>
<evidence type="ECO:0000313" key="3">
    <source>
        <dbReference type="Proteomes" id="UP001419268"/>
    </source>
</evidence>
<dbReference type="Proteomes" id="UP001419268">
    <property type="component" value="Unassembled WGS sequence"/>
</dbReference>
<name>A0AAP0NNF5_9MAGN</name>
<comment type="caution">
    <text evidence="2">The sequence shown here is derived from an EMBL/GenBank/DDBJ whole genome shotgun (WGS) entry which is preliminary data.</text>
</comment>
<proteinExistence type="predicted"/>
<keyword evidence="1" id="KW-0472">Membrane</keyword>
<gene>
    <name evidence="2" type="ORF">Scep_019908</name>
</gene>
<keyword evidence="1" id="KW-0812">Transmembrane</keyword>
<accession>A0AAP0NNF5</accession>
<feature type="transmembrane region" description="Helical" evidence="1">
    <location>
        <begin position="49"/>
        <end position="66"/>
    </location>
</feature>